<name>A0A8J6NVT9_9BACT</name>
<dbReference type="Proteomes" id="UP000605201">
    <property type="component" value="Unassembled WGS sequence"/>
</dbReference>
<comment type="caution">
    <text evidence="1">The sequence shown here is derived from an EMBL/GenBank/DDBJ whole genome shotgun (WGS) entry which is preliminary data.</text>
</comment>
<sequence length="77" mass="9253">MEAFEFEAIHKNGMIKIPYELRKKLTKKIKIIILSEEEKQNALSKLLLNAPTWDESDVMDFHKKIREGYKNWKINEF</sequence>
<evidence type="ECO:0000313" key="1">
    <source>
        <dbReference type="EMBL" id="MBC8434294.1"/>
    </source>
</evidence>
<dbReference type="AlphaFoldDB" id="A0A8J6NVT9"/>
<proteinExistence type="predicted"/>
<gene>
    <name evidence="1" type="ORF">H8D96_20490</name>
</gene>
<evidence type="ECO:0000313" key="2">
    <source>
        <dbReference type="Proteomes" id="UP000605201"/>
    </source>
</evidence>
<dbReference type="EMBL" id="JACNIG010000411">
    <property type="protein sequence ID" value="MBC8434294.1"/>
    <property type="molecule type" value="Genomic_DNA"/>
</dbReference>
<reference evidence="1 2" key="1">
    <citation type="submission" date="2020-08" db="EMBL/GenBank/DDBJ databases">
        <title>Bridging the membrane lipid divide: bacteria of the FCB group superphylum have the potential to synthesize archaeal ether lipids.</title>
        <authorList>
            <person name="Villanueva L."/>
            <person name="Von Meijenfeldt F.A.B."/>
            <person name="Westbye A.B."/>
            <person name="Yadav S."/>
            <person name="Hopmans E.C."/>
            <person name="Dutilh B.E."/>
            <person name="Sinninghe Damste J.S."/>
        </authorList>
    </citation>
    <scope>NUCLEOTIDE SEQUENCE [LARGE SCALE GENOMIC DNA]</scope>
    <source>
        <strain evidence="1">NIOZ-UU17</strain>
    </source>
</reference>
<protein>
    <submittedName>
        <fullName evidence="1">Uncharacterized protein</fullName>
    </submittedName>
</protein>
<accession>A0A8J6NVT9</accession>
<organism evidence="1 2">
    <name type="scientific">Candidatus Desulfatibia vada</name>
    <dbReference type="NCBI Taxonomy" id="2841696"/>
    <lineage>
        <taxon>Bacteria</taxon>
        <taxon>Pseudomonadati</taxon>
        <taxon>Thermodesulfobacteriota</taxon>
        <taxon>Desulfobacteria</taxon>
        <taxon>Desulfobacterales</taxon>
        <taxon>Desulfobacterales incertae sedis</taxon>
        <taxon>Candidatus Desulfatibia</taxon>
    </lineage>
</organism>